<accession>W6T9N0</accession>
<proteinExistence type="predicted"/>
<dbReference type="PATRIC" id="fig|1400520.3.peg.569"/>
<evidence type="ECO:0000313" key="2">
    <source>
        <dbReference type="EMBL" id="ETY75226.1"/>
    </source>
</evidence>
<organism evidence="2 3">
    <name type="scientific">Lactiplantibacillus fabifermentans T30PCM01</name>
    <dbReference type="NCBI Taxonomy" id="1400520"/>
    <lineage>
        <taxon>Bacteria</taxon>
        <taxon>Bacillati</taxon>
        <taxon>Bacillota</taxon>
        <taxon>Bacilli</taxon>
        <taxon>Lactobacillales</taxon>
        <taxon>Lactobacillaceae</taxon>
        <taxon>Lactiplantibacillus</taxon>
    </lineage>
</organism>
<keyword evidence="1" id="KW-1133">Transmembrane helix</keyword>
<gene>
    <name evidence="2" type="ORF">LFAB_02870</name>
</gene>
<keyword evidence="1" id="KW-0812">Transmembrane</keyword>
<keyword evidence="1" id="KW-0472">Membrane</keyword>
<dbReference type="EMBL" id="AWWK01000014">
    <property type="protein sequence ID" value="ETY75226.1"/>
    <property type="molecule type" value="Genomic_DNA"/>
</dbReference>
<feature type="transmembrane region" description="Helical" evidence="1">
    <location>
        <begin position="168"/>
        <end position="189"/>
    </location>
</feature>
<feature type="transmembrane region" description="Helical" evidence="1">
    <location>
        <begin position="209"/>
        <end position="233"/>
    </location>
</feature>
<protein>
    <submittedName>
        <fullName evidence="2">Membrane protein</fullName>
    </submittedName>
</protein>
<dbReference type="OrthoDB" id="2293999at2"/>
<sequence length="249" mass="27862">MRKYLMQVAIYTQYFSRVLLDSWSLFIYTLGLPVFLMLVNDRKYLGQSLTWWQYTNLVLPFVAWVVIANTLEMLADVARMREQGYLKQYYSLVVSPSVLIVSKLLVNLMMLLLIISGVGLVSGWLFHLPVGALLVRLWLTLLLSYLPLVGLSLPILSWSVRYQSVNAIVNVVALVIMLGSAAVMTAFTISFNSFIWNLVSPAFLITDSFYAIGGHFSAFAGAYGGVLLVALVIGMISYRQLKILPTEGI</sequence>
<dbReference type="RefSeq" id="WP_024624598.1">
    <property type="nucleotide sequence ID" value="NZ_KK036467.1"/>
</dbReference>
<feature type="transmembrane region" description="Helical" evidence="1">
    <location>
        <begin position="137"/>
        <end position="156"/>
    </location>
</feature>
<evidence type="ECO:0000256" key="1">
    <source>
        <dbReference type="SAM" id="Phobius"/>
    </source>
</evidence>
<name>W6T9N0_9LACO</name>
<dbReference type="STRING" id="1400520.LFAB_02870"/>
<feature type="transmembrane region" description="Helical" evidence="1">
    <location>
        <begin position="20"/>
        <end position="39"/>
    </location>
</feature>
<dbReference type="AlphaFoldDB" id="W6T9N0"/>
<evidence type="ECO:0000313" key="3">
    <source>
        <dbReference type="Proteomes" id="UP000019247"/>
    </source>
</evidence>
<feature type="transmembrane region" description="Helical" evidence="1">
    <location>
        <begin position="92"/>
        <end position="125"/>
    </location>
</feature>
<dbReference type="eggNOG" id="ENOG5032JPE">
    <property type="taxonomic scope" value="Bacteria"/>
</dbReference>
<feature type="transmembrane region" description="Helical" evidence="1">
    <location>
        <begin position="51"/>
        <end position="71"/>
    </location>
</feature>
<dbReference type="Proteomes" id="UP000019247">
    <property type="component" value="Unassembled WGS sequence"/>
</dbReference>
<reference evidence="2 3" key="1">
    <citation type="journal article" date="2014" name="Genome Announc.">
        <title>Genome Sequence of Lactobacillus fabifermentans Strain T30PCM01, Isolated from Fermenting Grape Marc.</title>
        <authorList>
            <person name="Treu L."/>
            <person name="Vendramin V."/>
            <person name="Bovo B."/>
            <person name="Giacomini A."/>
            <person name="Corich V."/>
            <person name="Campanaro S."/>
        </authorList>
    </citation>
    <scope>NUCLEOTIDE SEQUENCE [LARGE SCALE GENOMIC DNA]</scope>
    <source>
        <strain evidence="2 3">T30PCM01</strain>
    </source>
</reference>
<dbReference type="HOGENOM" id="CLU_1114697_0_0_9"/>
<comment type="caution">
    <text evidence="2">The sequence shown here is derived from an EMBL/GenBank/DDBJ whole genome shotgun (WGS) entry which is preliminary data.</text>
</comment>